<sequence>MSSSTLPVTVGHNGLVKDLYVPPAPGAPEGLRIPSGELVEQFSRSSGPGGQGVNTADTRVQLSFDLASTTALNESQRSQIIAQLAERISGTVITIRASEHRSQRFNRTAARERLIAMLREAVAPPIIRRPSKPTQGSRRRRLQAKRLRSETKRNRQRPASD</sequence>
<keyword evidence="5" id="KW-1185">Reference proteome</keyword>
<dbReference type="GO" id="GO:0003747">
    <property type="term" value="F:translation release factor activity"/>
    <property type="evidence" value="ECO:0007669"/>
    <property type="project" value="InterPro"/>
</dbReference>
<dbReference type="GO" id="GO:0043022">
    <property type="term" value="F:ribosome binding"/>
    <property type="evidence" value="ECO:0007669"/>
    <property type="project" value="TreeGrafter"/>
</dbReference>
<dbReference type="Proteomes" id="UP000523863">
    <property type="component" value="Unassembled WGS sequence"/>
</dbReference>
<evidence type="ECO:0000313" key="5">
    <source>
        <dbReference type="Proteomes" id="UP000523863"/>
    </source>
</evidence>
<dbReference type="Gene3D" id="3.30.160.20">
    <property type="match status" value="1"/>
</dbReference>
<feature type="compositionally biased region" description="Basic residues" evidence="2">
    <location>
        <begin position="137"/>
        <end position="146"/>
    </location>
</feature>
<evidence type="ECO:0000313" key="4">
    <source>
        <dbReference type="EMBL" id="MBB5597155.1"/>
    </source>
</evidence>
<protein>
    <submittedName>
        <fullName evidence="4">Ribosome-associated protein</fullName>
    </submittedName>
</protein>
<evidence type="ECO:0000259" key="3">
    <source>
        <dbReference type="Pfam" id="PF00472"/>
    </source>
</evidence>
<proteinExistence type="inferred from homology"/>
<feature type="compositionally biased region" description="Basic and acidic residues" evidence="2">
    <location>
        <begin position="147"/>
        <end position="161"/>
    </location>
</feature>
<feature type="domain" description="Prokaryotic-type class I peptide chain release factors" evidence="3">
    <location>
        <begin position="31"/>
        <end position="154"/>
    </location>
</feature>
<dbReference type="InterPro" id="IPR000352">
    <property type="entry name" value="Pep_chain_release_fac_I"/>
</dbReference>
<dbReference type="NCBIfam" id="NF006718">
    <property type="entry name" value="PRK09256.1"/>
    <property type="match status" value="1"/>
</dbReference>
<evidence type="ECO:0000256" key="2">
    <source>
        <dbReference type="SAM" id="MobiDB-lite"/>
    </source>
</evidence>
<organism evidence="4 5">
    <name type="scientific">Neomicrococcus lactis</name>
    <dbReference type="NCBI Taxonomy" id="732241"/>
    <lineage>
        <taxon>Bacteria</taxon>
        <taxon>Bacillati</taxon>
        <taxon>Actinomycetota</taxon>
        <taxon>Actinomycetes</taxon>
        <taxon>Micrococcales</taxon>
        <taxon>Micrococcaceae</taxon>
        <taxon>Neomicrococcus</taxon>
    </lineage>
</organism>
<dbReference type="GO" id="GO:0072344">
    <property type="term" value="P:rescue of stalled ribosome"/>
    <property type="evidence" value="ECO:0007669"/>
    <property type="project" value="TreeGrafter"/>
</dbReference>
<dbReference type="EMBL" id="JACHBL010000001">
    <property type="protein sequence ID" value="MBB5597155.1"/>
    <property type="molecule type" value="Genomic_DNA"/>
</dbReference>
<feature type="region of interest" description="Disordered" evidence="2">
    <location>
        <begin position="126"/>
        <end position="161"/>
    </location>
</feature>
<comment type="similarity">
    <text evidence="1">Belongs to the prokaryotic/mitochondrial release factor family.</text>
</comment>
<gene>
    <name evidence="4" type="ORF">BKA12_000235</name>
</gene>
<dbReference type="PANTHER" id="PTHR47814:SF1">
    <property type="entry name" value="PEPTIDYL-TRNA HYDROLASE ARFB"/>
    <property type="match status" value="1"/>
</dbReference>
<comment type="caution">
    <text evidence="4">The sequence shown here is derived from an EMBL/GenBank/DDBJ whole genome shotgun (WGS) entry which is preliminary data.</text>
</comment>
<dbReference type="PANTHER" id="PTHR47814">
    <property type="entry name" value="PEPTIDYL-TRNA HYDROLASE ARFB"/>
    <property type="match status" value="1"/>
</dbReference>
<name>A0A7W9DA15_9MICC</name>
<dbReference type="Pfam" id="PF00472">
    <property type="entry name" value="RF-1"/>
    <property type="match status" value="1"/>
</dbReference>
<dbReference type="GO" id="GO:0004045">
    <property type="term" value="F:peptidyl-tRNA hydrolase activity"/>
    <property type="evidence" value="ECO:0007669"/>
    <property type="project" value="TreeGrafter"/>
</dbReference>
<reference evidence="4 5" key="1">
    <citation type="submission" date="2020-08" db="EMBL/GenBank/DDBJ databases">
        <title>Sequencing the genomes of 1000 actinobacteria strains.</title>
        <authorList>
            <person name="Klenk H.-P."/>
        </authorList>
    </citation>
    <scope>NUCLEOTIDE SEQUENCE [LARGE SCALE GENOMIC DNA]</scope>
    <source>
        <strain evidence="4 5">DSM 23694</strain>
    </source>
</reference>
<dbReference type="InterPro" id="IPR045853">
    <property type="entry name" value="Pep_chain_release_fac_I_sf"/>
</dbReference>
<dbReference type="SUPFAM" id="SSF75620">
    <property type="entry name" value="Release factor"/>
    <property type="match status" value="1"/>
</dbReference>
<evidence type="ECO:0000256" key="1">
    <source>
        <dbReference type="ARBA" id="ARBA00010835"/>
    </source>
</evidence>
<dbReference type="AlphaFoldDB" id="A0A7W9DA15"/>
<accession>A0A7W9DA15</accession>